<dbReference type="Proteomes" id="UP000253977">
    <property type="component" value="Unassembled WGS sequence"/>
</dbReference>
<dbReference type="CDD" id="cd11386">
    <property type="entry name" value="MCP_signal"/>
    <property type="match status" value="1"/>
</dbReference>
<evidence type="ECO:0000259" key="5">
    <source>
        <dbReference type="PROSITE" id="PS50111"/>
    </source>
</evidence>
<dbReference type="AlphaFoldDB" id="A0A369THK3"/>
<dbReference type="CDD" id="cd00130">
    <property type="entry name" value="PAS"/>
    <property type="match status" value="1"/>
</dbReference>
<evidence type="ECO:0000313" key="9">
    <source>
        <dbReference type="EMBL" id="RDD64831.1"/>
    </source>
</evidence>
<dbReference type="EMBL" id="QPMK01000017">
    <property type="protein sequence ID" value="RDD64831.1"/>
    <property type="molecule type" value="Genomic_DNA"/>
</dbReference>
<dbReference type="RefSeq" id="WP_114512346.1">
    <property type="nucleotide sequence ID" value="NZ_QPMK01000017.1"/>
</dbReference>
<dbReference type="PROSITE" id="PS50885">
    <property type="entry name" value="HAMP"/>
    <property type="match status" value="1"/>
</dbReference>
<evidence type="ECO:0000259" key="7">
    <source>
        <dbReference type="PROSITE" id="PS50113"/>
    </source>
</evidence>
<dbReference type="SMART" id="SM00086">
    <property type="entry name" value="PAC"/>
    <property type="match status" value="1"/>
</dbReference>
<dbReference type="OrthoDB" id="9765776at2"/>
<dbReference type="InterPro" id="IPR001610">
    <property type="entry name" value="PAC"/>
</dbReference>
<dbReference type="Pfam" id="PF00015">
    <property type="entry name" value="MCPsignal"/>
    <property type="match status" value="1"/>
</dbReference>
<dbReference type="FunFam" id="1.10.287.950:FF:000001">
    <property type="entry name" value="Methyl-accepting chemotaxis sensory transducer"/>
    <property type="match status" value="1"/>
</dbReference>
<feature type="domain" description="HAMP" evidence="8">
    <location>
        <begin position="136"/>
        <end position="182"/>
    </location>
</feature>
<dbReference type="InterPro" id="IPR013656">
    <property type="entry name" value="PAS_4"/>
</dbReference>
<evidence type="ECO:0000256" key="1">
    <source>
        <dbReference type="ARBA" id="ARBA00004370"/>
    </source>
</evidence>
<dbReference type="PROSITE" id="PS50113">
    <property type="entry name" value="PAC"/>
    <property type="match status" value="1"/>
</dbReference>
<dbReference type="Gene3D" id="1.10.287.950">
    <property type="entry name" value="Methyl-accepting chemotaxis protein"/>
    <property type="match status" value="1"/>
</dbReference>
<dbReference type="InterPro" id="IPR000014">
    <property type="entry name" value="PAS"/>
</dbReference>
<dbReference type="InterPro" id="IPR051310">
    <property type="entry name" value="MCP_chemotaxis"/>
</dbReference>
<organism evidence="9 10">
    <name type="scientific">Thalassococcus profundi</name>
    <dbReference type="NCBI Taxonomy" id="2282382"/>
    <lineage>
        <taxon>Bacteria</taxon>
        <taxon>Pseudomonadati</taxon>
        <taxon>Pseudomonadota</taxon>
        <taxon>Alphaproteobacteria</taxon>
        <taxon>Rhodobacterales</taxon>
        <taxon>Roseobacteraceae</taxon>
        <taxon>Thalassococcus</taxon>
    </lineage>
</organism>
<dbReference type="InterPro" id="IPR035965">
    <property type="entry name" value="PAS-like_dom_sf"/>
</dbReference>
<sequence>MFAKLRAGTPAQDDRSQNAFLQTIDRTQATIQFTPDGEVLTANKNFLDLMGYTLNEVVGQHHSVFVDAQFVESDAYRDFWRSLQAGESFTDQFPRITKDGSTVWIQATYAACLNSQGEVDTVIKIATDITQRRKELGRVAEGLSELSKGNLAHRVAECSLADIELLRQAYNTAASQLADVVRLVKEVAETVRQTSNEVGHSSADLSKRTETQAATLEETAAAIEELTSTAKSSAESAREVEHSASQAKSIAGNGGEVVEDAIAAMTKISKSSDRISNIITVIDDIAFQTNLLALNAGVEAARAGESGRGFAVVASEVRNLAVRSSDAASEIKDLILESSEHVGAGVALVTRAGEELEKIVPSVSLIYDNIRGIAQSVSEQSLTLVEINTGVSQLDLMTQQNAAMVEQTTAASQTLTEYGNQLIQHVGAFHIADATGVATEVVPAMAPAAYEKIPMRAAQ</sequence>
<dbReference type="PROSITE" id="PS50112">
    <property type="entry name" value="PAS"/>
    <property type="match status" value="1"/>
</dbReference>
<protein>
    <submittedName>
        <fullName evidence="9">Methyl-accepting chemotaxis protein</fullName>
    </submittedName>
</protein>
<comment type="caution">
    <text evidence="9">The sequence shown here is derived from an EMBL/GenBank/DDBJ whole genome shotgun (WGS) entry which is preliminary data.</text>
</comment>
<dbReference type="SUPFAM" id="SSF58104">
    <property type="entry name" value="Methyl-accepting chemotaxis protein (MCP) signaling domain"/>
    <property type="match status" value="1"/>
</dbReference>
<accession>A0A369THK3</accession>
<dbReference type="SUPFAM" id="SSF55785">
    <property type="entry name" value="PYP-like sensor domain (PAS domain)"/>
    <property type="match status" value="1"/>
</dbReference>
<evidence type="ECO:0000259" key="6">
    <source>
        <dbReference type="PROSITE" id="PS50112"/>
    </source>
</evidence>
<dbReference type="GO" id="GO:0007165">
    <property type="term" value="P:signal transduction"/>
    <property type="evidence" value="ECO:0007669"/>
    <property type="project" value="UniProtKB-KW"/>
</dbReference>
<feature type="domain" description="Methyl-accepting transducer" evidence="5">
    <location>
        <begin position="187"/>
        <end position="416"/>
    </location>
</feature>
<evidence type="ECO:0000256" key="2">
    <source>
        <dbReference type="ARBA" id="ARBA00022500"/>
    </source>
</evidence>
<comment type="similarity">
    <text evidence="3">Belongs to the methyl-accepting chemotaxis (MCP) protein family.</text>
</comment>
<gene>
    <name evidence="9" type="ORF">DU478_17945</name>
</gene>
<dbReference type="Gene3D" id="3.30.450.20">
    <property type="entry name" value="PAS domain"/>
    <property type="match status" value="1"/>
</dbReference>
<keyword evidence="4" id="KW-0807">Transducer</keyword>
<name>A0A369THK3_9RHOB</name>
<dbReference type="PANTHER" id="PTHR43531:SF11">
    <property type="entry name" value="METHYL-ACCEPTING CHEMOTAXIS PROTEIN 3"/>
    <property type="match status" value="1"/>
</dbReference>
<dbReference type="PANTHER" id="PTHR43531">
    <property type="entry name" value="PROTEIN ICFG"/>
    <property type="match status" value="1"/>
</dbReference>
<keyword evidence="2" id="KW-0145">Chemotaxis</keyword>
<comment type="subcellular location">
    <subcellularLocation>
        <location evidence="1">Membrane</location>
    </subcellularLocation>
</comment>
<dbReference type="GO" id="GO:0006935">
    <property type="term" value="P:chemotaxis"/>
    <property type="evidence" value="ECO:0007669"/>
    <property type="project" value="UniProtKB-KW"/>
</dbReference>
<keyword evidence="10" id="KW-1185">Reference proteome</keyword>
<dbReference type="InterPro" id="IPR000700">
    <property type="entry name" value="PAS-assoc_C"/>
</dbReference>
<evidence type="ECO:0000259" key="8">
    <source>
        <dbReference type="PROSITE" id="PS50885"/>
    </source>
</evidence>
<feature type="domain" description="PAC" evidence="7">
    <location>
        <begin position="89"/>
        <end position="141"/>
    </location>
</feature>
<dbReference type="SMART" id="SM00283">
    <property type="entry name" value="MA"/>
    <property type="match status" value="1"/>
</dbReference>
<dbReference type="NCBIfam" id="TIGR00229">
    <property type="entry name" value="sensory_box"/>
    <property type="match status" value="1"/>
</dbReference>
<evidence type="ECO:0000313" key="10">
    <source>
        <dbReference type="Proteomes" id="UP000253977"/>
    </source>
</evidence>
<proteinExistence type="inferred from homology"/>
<feature type="domain" description="PAS" evidence="6">
    <location>
        <begin position="36"/>
        <end position="60"/>
    </location>
</feature>
<reference evidence="9 10" key="1">
    <citation type="submission" date="2018-07" db="EMBL/GenBank/DDBJ databases">
        <title>Thalassococcus profundi sp. nov., a marine bacterium isolated from deep seawater of Okinawa Trough.</title>
        <authorList>
            <person name="Yu M."/>
        </authorList>
    </citation>
    <scope>NUCLEOTIDE SEQUENCE [LARGE SCALE GENOMIC DNA]</scope>
    <source>
        <strain evidence="9 10">WRAS1</strain>
    </source>
</reference>
<dbReference type="GO" id="GO:0016020">
    <property type="term" value="C:membrane"/>
    <property type="evidence" value="ECO:0007669"/>
    <property type="project" value="UniProtKB-SubCell"/>
</dbReference>
<evidence type="ECO:0000256" key="3">
    <source>
        <dbReference type="ARBA" id="ARBA00029447"/>
    </source>
</evidence>
<dbReference type="PROSITE" id="PS50111">
    <property type="entry name" value="CHEMOTAXIS_TRANSDUC_2"/>
    <property type="match status" value="1"/>
</dbReference>
<dbReference type="InterPro" id="IPR004089">
    <property type="entry name" value="MCPsignal_dom"/>
</dbReference>
<dbReference type="Pfam" id="PF08448">
    <property type="entry name" value="PAS_4"/>
    <property type="match status" value="1"/>
</dbReference>
<evidence type="ECO:0000256" key="4">
    <source>
        <dbReference type="PROSITE-ProRule" id="PRU00284"/>
    </source>
</evidence>
<dbReference type="InterPro" id="IPR003660">
    <property type="entry name" value="HAMP_dom"/>
</dbReference>